<evidence type="ECO:0000313" key="4">
    <source>
        <dbReference type="EMBL" id="RKF14147.1"/>
    </source>
</evidence>
<dbReference type="InterPro" id="IPR050237">
    <property type="entry name" value="ATP-dep_AMP-bd_enzyme"/>
</dbReference>
<evidence type="ECO:0000259" key="2">
    <source>
        <dbReference type="Pfam" id="PF00501"/>
    </source>
</evidence>
<gene>
    <name evidence="4" type="ORF">D6850_13355</name>
</gene>
<reference evidence="4 5" key="1">
    <citation type="submission" date="2018-09" db="EMBL/GenBank/DDBJ databases">
        <title>Roseovarius spongiae sp. nov., isolated from a marine sponge.</title>
        <authorList>
            <person name="Zhuang L."/>
            <person name="Luo L."/>
        </authorList>
    </citation>
    <scope>NUCLEOTIDE SEQUENCE [LARGE SCALE GENOMIC DNA]</scope>
    <source>
        <strain evidence="4 5">HN-E21</strain>
    </source>
</reference>
<accession>A0A3A8ASN0</accession>
<dbReference type="AlphaFoldDB" id="A0A3A8ASN0"/>
<dbReference type="Gene3D" id="3.40.50.12780">
    <property type="entry name" value="N-terminal domain of ligase-like"/>
    <property type="match status" value="1"/>
</dbReference>
<dbReference type="InterPro" id="IPR000873">
    <property type="entry name" value="AMP-dep_synth/lig_dom"/>
</dbReference>
<dbReference type="PANTHER" id="PTHR43767:SF1">
    <property type="entry name" value="NONRIBOSOMAL PEPTIDE SYNTHASE PES1 (EUROFUNG)-RELATED"/>
    <property type="match status" value="1"/>
</dbReference>
<name>A0A3A8ASN0_9RHOB</name>
<comment type="caution">
    <text evidence="4">The sequence shown here is derived from an EMBL/GenBank/DDBJ whole genome shotgun (WGS) entry which is preliminary data.</text>
</comment>
<feature type="compositionally biased region" description="Basic and acidic residues" evidence="1">
    <location>
        <begin position="497"/>
        <end position="511"/>
    </location>
</feature>
<dbReference type="RefSeq" id="WP_121167711.1">
    <property type="nucleotide sequence ID" value="NZ_RAPE01000003.1"/>
</dbReference>
<evidence type="ECO:0000259" key="3">
    <source>
        <dbReference type="Pfam" id="PF13193"/>
    </source>
</evidence>
<keyword evidence="5" id="KW-1185">Reference proteome</keyword>
<dbReference type="GO" id="GO:0016878">
    <property type="term" value="F:acid-thiol ligase activity"/>
    <property type="evidence" value="ECO:0007669"/>
    <property type="project" value="UniProtKB-ARBA"/>
</dbReference>
<dbReference type="InterPro" id="IPR025110">
    <property type="entry name" value="AMP-bd_C"/>
</dbReference>
<feature type="domain" description="AMP-binding enzyme C-terminal" evidence="3">
    <location>
        <begin position="410"/>
        <end position="483"/>
    </location>
</feature>
<dbReference type="Proteomes" id="UP000281128">
    <property type="component" value="Unassembled WGS sequence"/>
</dbReference>
<evidence type="ECO:0000256" key="1">
    <source>
        <dbReference type="SAM" id="MobiDB-lite"/>
    </source>
</evidence>
<sequence>MKIEGLAETFRKRAKATPERIFARKAEGGDITFGALSDAADAMIAWLAAAGIRPGDKVAVMTRNSPAALALIHGLLRAGMIWVPVNPALVGEGLAHAIRLVGAAVVVCDPGLHDTVAACEAQPSEGILVLSDPDLPPAPQRAGAADFPIPPANALAAIMFTSGTTGPAKGVQVTQTMLEVASRGVEQVAAIRPGDNLFMWEPFYHVGGAQVIVLPILCDVTLTIADRFSASRFWRQVADAGCTHIHHLGGILQILLKQPPSPHDRAHGARIAWGGGCAAAVWRPFEERFGVKITECYGMTEASSISTSNTEGVVGAVGRPLPWFDIRVQDETGRSLAPGEGRGEIVINSHVDGAIFAGYYNAPEASAEVLLEDGFHTGDAGSWDEDGLLRFHGRLSDSVRCKGENVSAFEVESVANRHPDIEESAMVGVPGEIGEQDILLFVRLRTGAQPDAAAISAWLEERLARYQQPRFIAFLDAFPKTPSQRIRKHMLPSRPDGLWERPQPERKVICS</sequence>
<dbReference type="InterPro" id="IPR042099">
    <property type="entry name" value="ANL_N_sf"/>
</dbReference>
<dbReference type="Pfam" id="PF13193">
    <property type="entry name" value="AMP-binding_C"/>
    <property type="match status" value="1"/>
</dbReference>
<feature type="region of interest" description="Disordered" evidence="1">
    <location>
        <begin position="492"/>
        <end position="511"/>
    </location>
</feature>
<dbReference type="Gene3D" id="3.30.300.30">
    <property type="match status" value="1"/>
</dbReference>
<dbReference type="InterPro" id="IPR020845">
    <property type="entry name" value="AMP-binding_CS"/>
</dbReference>
<dbReference type="PANTHER" id="PTHR43767">
    <property type="entry name" value="LONG-CHAIN-FATTY-ACID--COA LIGASE"/>
    <property type="match status" value="1"/>
</dbReference>
<proteinExistence type="predicted"/>
<dbReference type="InterPro" id="IPR045851">
    <property type="entry name" value="AMP-bd_C_sf"/>
</dbReference>
<dbReference type="Pfam" id="PF00501">
    <property type="entry name" value="AMP-binding"/>
    <property type="match status" value="1"/>
</dbReference>
<organism evidence="4 5">
    <name type="scientific">Roseovarius spongiae</name>
    <dbReference type="NCBI Taxonomy" id="2320272"/>
    <lineage>
        <taxon>Bacteria</taxon>
        <taxon>Pseudomonadati</taxon>
        <taxon>Pseudomonadota</taxon>
        <taxon>Alphaproteobacteria</taxon>
        <taxon>Rhodobacterales</taxon>
        <taxon>Roseobacteraceae</taxon>
        <taxon>Roseovarius</taxon>
    </lineage>
</organism>
<evidence type="ECO:0000313" key="5">
    <source>
        <dbReference type="Proteomes" id="UP000281128"/>
    </source>
</evidence>
<dbReference type="EMBL" id="RAPE01000003">
    <property type="protein sequence ID" value="RKF14147.1"/>
    <property type="molecule type" value="Genomic_DNA"/>
</dbReference>
<dbReference type="PROSITE" id="PS00455">
    <property type="entry name" value="AMP_BINDING"/>
    <property type="match status" value="1"/>
</dbReference>
<keyword evidence="4" id="KW-0436">Ligase</keyword>
<dbReference type="SUPFAM" id="SSF56801">
    <property type="entry name" value="Acetyl-CoA synthetase-like"/>
    <property type="match status" value="1"/>
</dbReference>
<protein>
    <submittedName>
        <fullName evidence="4">ATP-dependent acyl-CoA ligase</fullName>
    </submittedName>
</protein>
<dbReference type="OrthoDB" id="7315605at2"/>
<feature type="domain" description="AMP-dependent synthetase/ligase" evidence="2">
    <location>
        <begin position="10"/>
        <end position="360"/>
    </location>
</feature>